<dbReference type="InterPro" id="IPR049256">
    <property type="entry name" value="Get5_C"/>
</dbReference>
<dbReference type="AlphaFoldDB" id="A0A8H3FFT3"/>
<dbReference type="Pfam" id="PF17183">
    <property type="entry name" value="Get5_C"/>
    <property type="match status" value="1"/>
</dbReference>
<dbReference type="OrthoDB" id="5366541at2759"/>
<sequence length="244" mass="27016">MQSEHHETLFSIFSRTHPPDYLPNGRMTELSFAKTFLSSLDSRPLKLQPDYTANPKIVELNGPYTLPKMPTPFKRATSSGLLDEAAQKPSAINVTLKSSRNPVLSLSLPSTDLGTTVLDFKQKVASDVKLEGTEKVRVLYNKKPAGDLKTLKELVGDESLEAGQEIELGVMIMGYRDADAAKTEDSTTKGTKCETTVAQGPSGEEVLGGEEFWADLKGFLVQRIRDEKKAKEVFDSFRGCWEQR</sequence>
<dbReference type="Proteomes" id="UP000664203">
    <property type="component" value="Unassembled WGS sequence"/>
</dbReference>
<evidence type="ECO:0000313" key="4">
    <source>
        <dbReference type="Proteomes" id="UP000664203"/>
    </source>
</evidence>
<evidence type="ECO:0000313" key="3">
    <source>
        <dbReference type="EMBL" id="CAF9921962.1"/>
    </source>
</evidence>
<evidence type="ECO:0000259" key="1">
    <source>
        <dbReference type="Pfam" id="PF12754"/>
    </source>
</evidence>
<comment type="caution">
    <text evidence="3">The sequence shown here is derived from an EMBL/GenBank/DDBJ whole genome shotgun (WGS) entry which is preliminary data.</text>
</comment>
<dbReference type="InterPro" id="IPR024737">
    <property type="entry name" value="Get5_N"/>
</dbReference>
<name>A0A8H3FFT3_9LECA</name>
<feature type="domain" description="Get5 N-terminal" evidence="1">
    <location>
        <begin position="32"/>
        <end position="174"/>
    </location>
</feature>
<organism evidence="3 4">
    <name type="scientific">Alectoria fallacina</name>
    <dbReference type="NCBI Taxonomy" id="1903189"/>
    <lineage>
        <taxon>Eukaryota</taxon>
        <taxon>Fungi</taxon>
        <taxon>Dikarya</taxon>
        <taxon>Ascomycota</taxon>
        <taxon>Pezizomycotina</taxon>
        <taxon>Lecanoromycetes</taxon>
        <taxon>OSLEUM clade</taxon>
        <taxon>Lecanoromycetidae</taxon>
        <taxon>Lecanorales</taxon>
        <taxon>Lecanorineae</taxon>
        <taxon>Parmeliaceae</taxon>
        <taxon>Alectoria</taxon>
    </lineage>
</organism>
<evidence type="ECO:0008006" key="5">
    <source>
        <dbReference type="Google" id="ProtNLM"/>
    </source>
</evidence>
<reference evidence="3" key="1">
    <citation type="submission" date="2021-03" db="EMBL/GenBank/DDBJ databases">
        <authorList>
            <person name="Tagirdzhanova G."/>
        </authorList>
    </citation>
    <scope>NUCLEOTIDE SEQUENCE</scope>
</reference>
<gene>
    <name evidence="3" type="ORF">ALECFALPRED_001983</name>
</gene>
<evidence type="ECO:0000259" key="2">
    <source>
        <dbReference type="Pfam" id="PF17183"/>
    </source>
</evidence>
<accession>A0A8H3FFT3</accession>
<dbReference type="Pfam" id="PF12754">
    <property type="entry name" value="Get5_N"/>
    <property type="match status" value="1"/>
</dbReference>
<keyword evidence="4" id="KW-1185">Reference proteome</keyword>
<protein>
    <recommendedName>
        <fullName evidence="5">Ubiquitin-like domain-containing protein</fullName>
    </recommendedName>
</protein>
<dbReference type="EMBL" id="CAJPDR010000151">
    <property type="protein sequence ID" value="CAF9921962.1"/>
    <property type="molecule type" value="Genomic_DNA"/>
</dbReference>
<proteinExistence type="predicted"/>
<feature type="domain" description="Get5 C-terminal" evidence="2">
    <location>
        <begin position="195"/>
        <end position="243"/>
    </location>
</feature>
<dbReference type="Gene3D" id="1.10.286.70">
    <property type="entry name" value="Get5 dimerization domain"/>
    <property type="match status" value="1"/>
</dbReference>